<evidence type="ECO:0000313" key="1">
    <source>
        <dbReference type="EMBL" id="OEU07850.1"/>
    </source>
</evidence>
<dbReference type="KEGG" id="fcy:FRACYDRAFT_197207"/>
<organism evidence="1 2">
    <name type="scientific">Fragilariopsis cylindrus CCMP1102</name>
    <dbReference type="NCBI Taxonomy" id="635003"/>
    <lineage>
        <taxon>Eukaryota</taxon>
        <taxon>Sar</taxon>
        <taxon>Stramenopiles</taxon>
        <taxon>Ochrophyta</taxon>
        <taxon>Bacillariophyta</taxon>
        <taxon>Bacillariophyceae</taxon>
        <taxon>Bacillariophycidae</taxon>
        <taxon>Bacillariales</taxon>
        <taxon>Bacillariaceae</taxon>
        <taxon>Fragilariopsis</taxon>
    </lineage>
</organism>
<dbReference type="EMBL" id="KV784383">
    <property type="protein sequence ID" value="OEU07850.1"/>
    <property type="molecule type" value="Genomic_DNA"/>
</dbReference>
<dbReference type="OrthoDB" id="44749at2759"/>
<dbReference type="AlphaFoldDB" id="A0A1E7EPF9"/>
<proteinExistence type="predicted"/>
<reference evidence="1 2" key="1">
    <citation type="submission" date="2016-09" db="EMBL/GenBank/DDBJ databases">
        <title>Extensive genetic diversity and differential bi-allelic expression allows diatom success in the polar Southern Ocean.</title>
        <authorList>
            <consortium name="DOE Joint Genome Institute"/>
            <person name="Mock T."/>
            <person name="Otillar R.P."/>
            <person name="Strauss J."/>
            <person name="Dupont C."/>
            <person name="Frickenhaus S."/>
            <person name="Maumus F."/>
            <person name="Mcmullan M."/>
            <person name="Sanges R."/>
            <person name="Schmutz J."/>
            <person name="Toseland A."/>
            <person name="Valas R."/>
            <person name="Veluchamy A."/>
            <person name="Ward B.J."/>
            <person name="Allen A."/>
            <person name="Barry K."/>
            <person name="Falciatore A."/>
            <person name="Ferrante M."/>
            <person name="Fortunato A.E."/>
            <person name="Gloeckner G."/>
            <person name="Gruber A."/>
            <person name="Hipkin R."/>
            <person name="Janech M."/>
            <person name="Kroth P."/>
            <person name="Leese F."/>
            <person name="Lindquist E."/>
            <person name="Lyon B.R."/>
            <person name="Martin J."/>
            <person name="Mayer C."/>
            <person name="Parker M."/>
            <person name="Quesneville H."/>
            <person name="Raymond J."/>
            <person name="Uhlig C."/>
            <person name="Valentin K.U."/>
            <person name="Worden A.Z."/>
            <person name="Armbrust E.V."/>
            <person name="Bowler C."/>
            <person name="Green B."/>
            <person name="Moulton V."/>
            <person name="Van Oosterhout C."/>
            <person name="Grigoriev I."/>
        </authorList>
    </citation>
    <scope>NUCLEOTIDE SEQUENCE [LARGE SCALE GENOMIC DNA]</scope>
    <source>
        <strain evidence="1 2">CCMP1102</strain>
    </source>
</reference>
<sequence length="310" mass="34635">MTTNVASSLAAEPVQAKDTDSVKAILQRKFRPKPPKVLRRKLSQDFAVLLMRSSYNALDEMDCIAMDQFQRDFFLIRVAEYQIYTNNLGAGMVQQGDLTDPYYFDFISYAQYKTINRAVTNDPLVVFEEQQVPPEGSSEEKTDSKGNARFIPVVVKRDPNLTNKMLIPTHSKKVGSTILDKLEETFGKTDSKIPNVGNRPDSGTLLLGIRQIVTLFLISGYAFKGEVVVESNDGDTRKGGKSLFAKYVITLDAPVTLWSGKALQLEGDPLDNDFTSKTITEYIRRSGYNNIKSSIKFDGSTEEITITVNN</sequence>
<gene>
    <name evidence="1" type="ORF">FRACYDRAFT_197207</name>
</gene>
<name>A0A1E7EPF9_9STRA</name>
<protein>
    <submittedName>
        <fullName evidence="1">Uncharacterized protein</fullName>
    </submittedName>
</protein>
<dbReference type="InParanoid" id="A0A1E7EPF9"/>
<accession>A0A1E7EPF9</accession>
<keyword evidence="2" id="KW-1185">Reference proteome</keyword>
<evidence type="ECO:0000313" key="2">
    <source>
        <dbReference type="Proteomes" id="UP000095751"/>
    </source>
</evidence>
<dbReference type="Proteomes" id="UP000095751">
    <property type="component" value="Unassembled WGS sequence"/>
</dbReference>